<dbReference type="EMBL" id="MTYJ01000242">
    <property type="protein sequence ID" value="OWA51863.1"/>
    <property type="molecule type" value="Genomic_DNA"/>
</dbReference>
<evidence type="ECO:0000256" key="2">
    <source>
        <dbReference type="ARBA" id="ARBA00022692"/>
    </source>
</evidence>
<keyword evidence="3 6" id="KW-1133">Transmembrane helix</keyword>
<comment type="caution">
    <text evidence="7">The sequence shown here is derived from an EMBL/GenBank/DDBJ whole genome shotgun (WGS) entry which is preliminary data.</text>
</comment>
<evidence type="ECO:0000256" key="6">
    <source>
        <dbReference type="SAM" id="Phobius"/>
    </source>
</evidence>
<keyword evidence="4 6" id="KW-0472">Membrane</keyword>
<evidence type="ECO:0000313" key="8">
    <source>
        <dbReference type="Proteomes" id="UP000192578"/>
    </source>
</evidence>
<evidence type="ECO:0000256" key="4">
    <source>
        <dbReference type="ARBA" id="ARBA00023136"/>
    </source>
</evidence>
<feature type="transmembrane region" description="Helical" evidence="6">
    <location>
        <begin position="108"/>
        <end position="129"/>
    </location>
</feature>
<comment type="subcellular location">
    <subcellularLocation>
        <location evidence="1">Membrane</location>
        <topology evidence="1">Multi-pass membrane protein</topology>
    </subcellularLocation>
</comment>
<gene>
    <name evidence="7" type="ORF">BV898_16325</name>
</gene>
<dbReference type="PANTHER" id="PTHR21421:SF29">
    <property type="entry name" value="GUSTATORY RECEPTOR 5A FOR TREHALOSE-RELATED"/>
    <property type="match status" value="1"/>
</dbReference>
<protein>
    <recommendedName>
        <fullName evidence="9">Gustatory receptor</fullName>
    </recommendedName>
</protein>
<dbReference type="PANTHER" id="PTHR21421">
    <property type="entry name" value="GUSTATORY RECEPTOR"/>
    <property type="match status" value="1"/>
</dbReference>
<dbReference type="GO" id="GO:0050909">
    <property type="term" value="P:sensory perception of taste"/>
    <property type="evidence" value="ECO:0007669"/>
    <property type="project" value="InterPro"/>
</dbReference>
<feature type="transmembrane region" description="Helical" evidence="6">
    <location>
        <begin position="75"/>
        <end position="93"/>
    </location>
</feature>
<accession>A0A9X6NFM6</accession>
<dbReference type="Pfam" id="PF08395">
    <property type="entry name" value="7tm_7"/>
    <property type="match status" value="1"/>
</dbReference>
<proteinExistence type="predicted"/>
<keyword evidence="5" id="KW-0675">Receptor</keyword>
<name>A0A9X6NFM6_HYPEX</name>
<sequence>MDVSTASTSCFIVDSPNSLNSDDGLANYSQGSRDLWDSFSVSAFLSAVRLFLAVPCNKAACYQRKMKERTCLNKFWFGILVSVSIITAVFDQIKSVQRFQNRISSMEFTAIAVAIYRISYLSKNLYALVKVYRVREKIGRLFETVNKMCTPPNEKVAATTKMQHQLRILSLLLSATGITAIAVVLLATYYCFYGIAMKHLAVDPNGCGWTCPTAFAVVSGSHVWGTFLGYFLGFFFQVGSDVFPQLLVILLIYPLGHRLGNFTDSMRKVAKQLATPPTGHSAIKCHEIGLTSTVLRRQTAAHLELTKVIMELDDIFSFLFLIMYTGDMMGFIATASLVLHHKTAFTSGSIDLELIPVFIALVSVSTLLAVLRTFFGVWLNEKAHSVLPVLYELNLKVTSEGDKFLCSSFISRLQGSRVALTAGGFFYITREFVITIFGVLLTYILFVYQMQDQKQDMSLLPKLEEITAVVMTLANRDLQPSQFHPMQAANCTGQLAYPML</sequence>
<keyword evidence="8" id="KW-1185">Reference proteome</keyword>
<dbReference type="GO" id="GO:0038023">
    <property type="term" value="F:signaling receptor activity"/>
    <property type="evidence" value="ECO:0007669"/>
    <property type="project" value="UniProtKB-ARBA"/>
</dbReference>
<keyword evidence="2 6" id="KW-0812">Transmembrane</keyword>
<dbReference type="AlphaFoldDB" id="A0A9X6NFM6"/>
<feature type="transmembrane region" description="Helical" evidence="6">
    <location>
        <begin position="171"/>
        <end position="195"/>
    </location>
</feature>
<evidence type="ECO:0000313" key="7">
    <source>
        <dbReference type="EMBL" id="OWA51863.1"/>
    </source>
</evidence>
<evidence type="ECO:0008006" key="9">
    <source>
        <dbReference type="Google" id="ProtNLM"/>
    </source>
</evidence>
<reference evidence="8" key="1">
    <citation type="submission" date="2017-01" db="EMBL/GenBank/DDBJ databases">
        <title>Comparative genomics of anhydrobiosis in the tardigrade Hypsibius dujardini.</title>
        <authorList>
            <person name="Yoshida Y."/>
            <person name="Koutsovoulos G."/>
            <person name="Laetsch D."/>
            <person name="Stevens L."/>
            <person name="Kumar S."/>
            <person name="Horikawa D."/>
            <person name="Ishino K."/>
            <person name="Komine S."/>
            <person name="Tomita M."/>
            <person name="Blaxter M."/>
            <person name="Arakawa K."/>
        </authorList>
    </citation>
    <scope>NUCLEOTIDE SEQUENCE [LARGE SCALE GENOMIC DNA]</scope>
    <source>
        <strain evidence="8">Z151</strain>
    </source>
</reference>
<feature type="transmembrane region" description="Helical" evidence="6">
    <location>
        <begin position="352"/>
        <end position="375"/>
    </location>
</feature>
<feature type="transmembrane region" description="Helical" evidence="6">
    <location>
        <begin position="315"/>
        <end position="340"/>
    </location>
</feature>
<dbReference type="GO" id="GO:0051606">
    <property type="term" value="P:detection of stimulus"/>
    <property type="evidence" value="ECO:0007669"/>
    <property type="project" value="UniProtKB-ARBA"/>
</dbReference>
<organism evidence="7 8">
    <name type="scientific">Hypsibius exemplaris</name>
    <name type="common">Freshwater tardigrade</name>
    <dbReference type="NCBI Taxonomy" id="2072580"/>
    <lineage>
        <taxon>Eukaryota</taxon>
        <taxon>Metazoa</taxon>
        <taxon>Ecdysozoa</taxon>
        <taxon>Tardigrada</taxon>
        <taxon>Eutardigrada</taxon>
        <taxon>Parachela</taxon>
        <taxon>Hypsibioidea</taxon>
        <taxon>Hypsibiidae</taxon>
        <taxon>Hypsibius</taxon>
    </lineage>
</organism>
<evidence type="ECO:0000256" key="1">
    <source>
        <dbReference type="ARBA" id="ARBA00004141"/>
    </source>
</evidence>
<dbReference type="Proteomes" id="UP000192578">
    <property type="component" value="Unassembled WGS sequence"/>
</dbReference>
<dbReference type="GO" id="GO:0016020">
    <property type="term" value="C:membrane"/>
    <property type="evidence" value="ECO:0007669"/>
    <property type="project" value="UniProtKB-SubCell"/>
</dbReference>
<dbReference type="InterPro" id="IPR013604">
    <property type="entry name" value="7TM_chemorcpt"/>
</dbReference>
<evidence type="ECO:0000256" key="3">
    <source>
        <dbReference type="ARBA" id="ARBA00022989"/>
    </source>
</evidence>
<feature type="transmembrane region" description="Helical" evidence="6">
    <location>
        <begin position="242"/>
        <end position="260"/>
    </location>
</feature>
<feature type="transmembrane region" description="Helical" evidence="6">
    <location>
        <begin position="425"/>
        <end position="448"/>
    </location>
</feature>
<dbReference type="OrthoDB" id="6478931at2759"/>
<evidence type="ECO:0000256" key="5">
    <source>
        <dbReference type="ARBA" id="ARBA00023170"/>
    </source>
</evidence>